<accession>A0A1M6C0V9</accession>
<reference evidence="1 2" key="1">
    <citation type="submission" date="2016-11" db="EMBL/GenBank/DDBJ databases">
        <authorList>
            <person name="Jaros S."/>
            <person name="Januszkiewicz K."/>
            <person name="Wedrychowicz H."/>
        </authorList>
    </citation>
    <scope>NUCLEOTIDE SEQUENCE [LARGE SCALE GENOMIC DNA]</scope>
    <source>
        <strain evidence="1 2">DSM 5091</strain>
    </source>
</reference>
<evidence type="ECO:0000313" key="2">
    <source>
        <dbReference type="Proteomes" id="UP000184171"/>
    </source>
</evidence>
<protein>
    <submittedName>
        <fullName evidence="1">Uncharacterized protein</fullName>
    </submittedName>
</protein>
<dbReference type="EMBL" id="FQZT01000001">
    <property type="protein sequence ID" value="SHI54364.1"/>
    <property type="molecule type" value="Genomic_DNA"/>
</dbReference>
<dbReference type="Proteomes" id="UP000184171">
    <property type="component" value="Unassembled WGS sequence"/>
</dbReference>
<dbReference type="STRING" id="1122189.SAMN02745165_00359"/>
<name>A0A1M6C0V9_MALRU</name>
<gene>
    <name evidence="1" type="ORF">SAMN02745165_00359</name>
</gene>
<evidence type="ECO:0000313" key="1">
    <source>
        <dbReference type="EMBL" id="SHI54364.1"/>
    </source>
</evidence>
<proteinExistence type="predicted"/>
<sequence length="54" mass="6445">MTKNNAVTNKTQDFKLITQEKMMNLMKKEVFLHNAEDNKRIIVKGQDIKKNYLF</sequence>
<organism evidence="1 2">
    <name type="scientific">Malonomonas rubra DSM 5091</name>
    <dbReference type="NCBI Taxonomy" id="1122189"/>
    <lineage>
        <taxon>Bacteria</taxon>
        <taxon>Pseudomonadati</taxon>
        <taxon>Thermodesulfobacteriota</taxon>
        <taxon>Desulfuromonadia</taxon>
        <taxon>Desulfuromonadales</taxon>
        <taxon>Geopsychrobacteraceae</taxon>
        <taxon>Malonomonas</taxon>
    </lineage>
</organism>
<keyword evidence="2" id="KW-1185">Reference proteome</keyword>
<dbReference type="AlphaFoldDB" id="A0A1M6C0V9"/>